<sequence>EPPQACSEAHHPPGCALRQPDCLEVHQRADAPGEEVHRGAHLLRRDGPRRGARRAARRERLQAGAQQPQAGGRGEEPPRGRRHLPGAGRGAPRSPHGARDALAHQLLARSRREVDGRQARRRGARRLAWRGQRDEEEGRHAPHGRSEQGVRALPLV</sequence>
<gene>
    <name evidence="2" type="ORF">AVDCRST_MAG40-2722</name>
</gene>
<keyword evidence="2" id="KW-0689">Ribosomal protein</keyword>
<feature type="non-terminal residue" evidence="2">
    <location>
        <position position="156"/>
    </location>
</feature>
<feature type="compositionally biased region" description="Basic residues" evidence="1">
    <location>
        <begin position="119"/>
        <end position="128"/>
    </location>
</feature>
<feature type="compositionally biased region" description="Basic and acidic residues" evidence="1">
    <location>
        <begin position="30"/>
        <end position="49"/>
    </location>
</feature>
<organism evidence="2">
    <name type="scientific">uncultured Gemmatimonadaceae bacterium</name>
    <dbReference type="NCBI Taxonomy" id="246130"/>
    <lineage>
        <taxon>Bacteria</taxon>
        <taxon>Pseudomonadati</taxon>
        <taxon>Gemmatimonadota</taxon>
        <taxon>Gemmatimonadia</taxon>
        <taxon>Gemmatimonadales</taxon>
        <taxon>Gemmatimonadaceae</taxon>
        <taxon>environmental samples</taxon>
    </lineage>
</organism>
<feature type="non-terminal residue" evidence="2">
    <location>
        <position position="1"/>
    </location>
</feature>
<protein>
    <submittedName>
        <fullName evidence="2">SSU ribosomal protein S7p (S5e)</fullName>
    </submittedName>
</protein>
<evidence type="ECO:0000256" key="1">
    <source>
        <dbReference type="SAM" id="MobiDB-lite"/>
    </source>
</evidence>
<keyword evidence="2" id="KW-0687">Ribonucleoprotein</keyword>
<evidence type="ECO:0000313" key="2">
    <source>
        <dbReference type="EMBL" id="CAA9347670.1"/>
    </source>
</evidence>
<dbReference type="GO" id="GO:0005840">
    <property type="term" value="C:ribosome"/>
    <property type="evidence" value="ECO:0007669"/>
    <property type="project" value="UniProtKB-KW"/>
</dbReference>
<name>A0A6J4M1Y9_9BACT</name>
<feature type="compositionally biased region" description="Basic and acidic residues" evidence="1">
    <location>
        <begin position="131"/>
        <end position="148"/>
    </location>
</feature>
<proteinExistence type="predicted"/>
<dbReference type="AlphaFoldDB" id="A0A6J4M1Y9"/>
<reference evidence="2" key="1">
    <citation type="submission" date="2020-02" db="EMBL/GenBank/DDBJ databases">
        <authorList>
            <person name="Meier V. D."/>
        </authorList>
    </citation>
    <scope>NUCLEOTIDE SEQUENCE</scope>
    <source>
        <strain evidence="2">AVDCRST_MAG40</strain>
    </source>
</reference>
<feature type="region of interest" description="Disordered" evidence="1">
    <location>
        <begin position="30"/>
        <end position="156"/>
    </location>
</feature>
<dbReference type="EMBL" id="CADCTX010000760">
    <property type="protein sequence ID" value="CAA9347670.1"/>
    <property type="molecule type" value="Genomic_DNA"/>
</dbReference>
<accession>A0A6J4M1Y9</accession>